<comment type="caution">
    <text evidence="3">The sequence shown here is derived from an EMBL/GenBank/DDBJ whole genome shotgun (WGS) entry which is preliminary data.</text>
</comment>
<proteinExistence type="predicted"/>
<sequence length="88" mass="9183">MAGPEQVKAGGPAEAMKGSAQGMHSTEVLHQRSKVPFCPMRMAVGGFAIVVTIGYLTLYSKKKPEASAVDVAKVATGLSNQENTHPGK</sequence>
<dbReference type="AlphaFoldDB" id="A0AAW1YFI7"/>
<feature type="region of interest" description="Disordered" evidence="1">
    <location>
        <begin position="1"/>
        <end position="27"/>
    </location>
</feature>
<keyword evidence="4" id="KW-1185">Reference proteome</keyword>
<evidence type="ECO:0000313" key="3">
    <source>
        <dbReference type="EMBL" id="KAK9947335.1"/>
    </source>
</evidence>
<evidence type="ECO:0000256" key="1">
    <source>
        <dbReference type="SAM" id="MobiDB-lite"/>
    </source>
</evidence>
<gene>
    <name evidence="3" type="ORF">M0R45_002966</name>
</gene>
<evidence type="ECO:0000313" key="4">
    <source>
        <dbReference type="Proteomes" id="UP001457282"/>
    </source>
</evidence>
<keyword evidence="2" id="KW-1133">Transmembrane helix</keyword>
<dbReference type="Proteomes" id="UP001457282">
    <property type="component" value="Unassembled WGS sequence"/>
</dbReference>
<dbReference type="EMBL" id="JBEDUW010000001">
    <property type="protein sequence ID" value="KAK9947335.1"/>
    <property type="molecule type" value="Genomic_DNA"/>
</dbReference>
<organism evidence="3 4">
    <name type="scientific">Rubus argutus</name>
    <name type="common">Southern blackberry</name>
    <dbReference type="NCBI Taxonomy" id="59490"/>
    <lineage>
        <taxon>Eukaryota</taxon>
        <taxon>Viridiplantae</taxon>
        <taxon>Streptophyta</taxon>
        <taxon>Embryophyta</taxon>
        <taxon>Tracheophyta</taxon>
        <taxon>Spermatophyta</taxon>
        <taxon>Magnoliopsida</taxon>
        <taxon>eudicotyledons</taxon>
        <taxon>Gunneridae</taxon>
        <taxon>Pentapetalae</taxon>
        <taxon>rosids</taxon>
        <taxon>fabids</taxon>
        <taxon>Rosales</taxon>
        <taxon>Rosaceae</taxon>
        <taxon>Rosoideae</taxon>
        <taxon>Rosoideae incertae sedis</taxon>
        <taxon>Rubus</taxon>
    </lineage>
</organism>
<dbReference type="PANTHER" id="PTHR33919">
    <property type="entry name" value="OS09G0127700 PROTEIN"/>
    <property type="match status" value="1"/>
</dbReference>
<reference evidence="3 4" key="1">
    <citation type="journal article" date="2023" name="G3 (Bethesda)">
        <title>A chromosome-length genome assembly and annotation of blackberry (Rubus argutus, cv. 'Hillquist').</title>
        <authorList>
            <person name="Bruna T."/>
            <person name="Aryal R."/>
            <person name="Dudchenko O."/>
            <person name="Sargent D.J."/>
            <person name="Mead D."/>
            <person name="Buti M."/>
            <person name="Cavallini A."/>
            <person name="Hytonen T."/>
            <person name="Andres J."/>
            <person name="Pham M."/>
            <person name="Weisz D."/>
            <person name="Mascagni F."/>
            <person name="Usai G."/>
            <person name="Natali L."/>
            <person name="Bassil N."/>
            <person name="Fernandez G.E."/>
            <person name="Lomsadze A."/>
            <person name="Armour M."/>
            <person name="Olukolu B."/>
            <person name="Poorten T."/>
            <person name="Britton C."/>
            <person name="Davik J."/>
            <person name="Ashrafi H."/>
            <person name="Aiden E.L."/>
            <person name="Borodovsky M."/>
            <person name="Worthington M."/>
        </authorList>
    </citation>
    <scope>NUCLEOTIDE SEQUENCE [LARGE SCALE GENOMIC DNA]</scope>
    <source>
        <strain evidence="3">PI 553951</strain>
    </source>
</reference>
<evidence type="ECO:0000256" key="2">
    <source>
        <dbReference type="SAM" id="Phobius"/>
    </source>
</evidence>
<keyword evidence="2" id="KW-0812">Transmembrane</keyword>
<feature type="transmembrane region" description="Helical" evidence="2">
    <location>
        <begin position="40"/>
        <end position="58"/>
    </location>
</feature>
<dbReference type="PANTHER" id="PTHR33919:SF7">
    <property type="entry name" value="PROTEIN, PUTATIVE-RELATED"/>
    <property type="match status" value="1"/>
</dbReference>
<name>A0AAW1YFI7_RUBAR</name>
<protein>
    <submittedName>
        <fullName evidence="3">Uncharacterized protein</fullName>
    </submittedName>
</protein>
<keyword evidence="2" id="KW-0472">Membrane</keyword>
<accession>A0AAW1YFI7</accession>